<keyword evidence="3" id="KW-1185">Reference proteome</keyword>
<dbReference type="AlphaFoldDB" id="A0AAP3XQL5"/>
<organism evidence="2 3">
    <name type="scientific">Marinimicrococcus flavescens</name>
    <dbReference type="NCBI Taxonomy" id="3031815"/>
    <lineage>
        <taxon>Bacteria</taxon>
        <taxon>Pseudomonadati</taxon>
        <taxon>Pseudomonadota</taxon>
        <taxon>Alphaproteobacteria</taxon>
        <taxon>Geminicoccales</taxon>
        <taxon>Geminicoccaceae</taxon>
        <taxon>Marinimicrococcus</taxon>
    </lineage>
</organism>
<comment type="caution">
    <text evidence="2">The sequence shown here is derived from an EMBL/GenBank/DDBJ whole genome shotgun (WGS) entry which is preliminary data.</text>
</comment>
<feature type="signal peptide" evidence="1">
    <location>
        <begin position="1"/>
        <end position="27"/>
    </location>
</feature>
<protein>
    <submittedName>
        <fullName evidence="2">Uncharacterized protein</fullName>
    </submittedName>
</protein>
<gene>
    <name evidence="2" type="ORF">PZ740_01895</name>
</gene>
<evidence type="ECO:0000313" key="2">
    <source>
        <dbReference type="EMBL" id="MDF1585135.1"/>
    </source>
</evidence>
<dbReference type="PROSITE" id="PS51257">
    <property type="entry name" value="PROKAR_LIPOPROTEIN"/>
    <property type="match status" value="1"/>
</dbReference>
<accession>A0AAP3XQL5</accession>
<feature type="chain" id="PRO_5042921382" evidence="1">
    <location>
        <begin position="28"/>
        <end position="82"/>
    </location>
</feature>
<dbReference type="EMBL" id="JARGEQ010000008">
    <property type="protein sequence ID" value="MDF1585135.1"/>
    <property type="molecule type" value="Genomic_DNA"/>
</dbReference>
<proteinExistence type="predicted"/>
<sequence>MADRRHDVRARAARVAALLSLAAAGCAARPGADIATGSWPHHAPGTDVMAADAIPRCKARASGPDRAARQTAFERCMRDLGF</sequence>
<reference evidence="2 3" key="1">
    <citation type="submission" date="2023-03" db="EMBL/GenBank/DDBJ databases">
        <title>YIM 152171 draft genome.</title>
        <authorList>
            <person name="Yang Z."/>
        </authorList>
    </citation>
    <scope>NUCLEOTIDE SEQUENCE [LARGE SCALE GENOMIC DNA]</scope>
    <source>
        <strain evidence="2 3">YIM 152171</strain>
    </source>
</reference>
<dbReference type="Proteomes" id="UP001301140">
    <property type="component" value="Unassembled WGS sequence"/>
</dbReference>
<evidence type="ECO:0000256" key="1">
    <source>
        <dbReference type="SAM" id="SignalP"/>
    </source>
</evidence>
<name>A0AAP3XQL5_9PROT</name>
<evidence type="ECO:0000313" key="3">
    <source>
        <dbReference type="Proteomes" id="UP001301140"/>
    </source>
</evidence>
<keyword evidence="1" id="KW-0732">Signal</keyword>
<dbReference type="RefSeq" id="WP_327787545.1">
    <property type="nucleotide sequence ID" value="NZ_JARGEQ010000008.1"/>
</dbReference>